<evidence type="ECO:0000313" key="4">
    <source>
        <dbReference type="Proteomes" id="UP001175271"/>
    </source>
</evidence>
<dbReference type="AlphaFoldDB" id="A0AA39M8D7"/>
<keyword evidence="1" id="KW-0472">Membrane</keyword>
<keyword evidence="1" id="KW-1133">Transmembrane helix</keyword>
<keyword evidence="4" id="KW-1185">Reference proteome</keyword>
<keyword evidence="2" id="KW-0732">Signal</keyword>
<evidence type="ECO:0008006" key="5">
    <source>
        <dbReference type="Google" id="ProtNLM"/>
    </source>
</evidence>
<evidence type="ECO:0000256" key="1">
    <source>
        <dbReference type="SAM" id="Phobius"/>
    </source>
</evidence>
<evidence type="ECO:0000256" key="2">
    <source>
        <dbReference type="SAM" id="SignalP"/>
    </source>
</evidence>
<gene>
    <name evidence="3" type="ORF">QR680_008629</name>
</gene>
<accession>A0AA39M8D7</accession>
<feature type="transmembrane region" description="Helical" evidence="1">
    <location>
        <begin position="70"/>
        <end position="96"/>
    </location>
</feature>
<name>A0AA39M8D7_9BILA</name>
<comment type="caution">
    <text evidence="3">The sequence shown here is derived from an EMBL/GenBank/DDBJ whole genome shotgun (WGS) entry which is preliminary data.</text>
</comment>
<keyword evidence="1" id="KW-0812">Transmembrane</keyword>
<protein>
    <recommendedName>
        <fullName evidence="5">Nematode cuticle collagen N-terminal domain-containing protein</fullName>
    </recommendedName>
</protein>
<dbReference type="EMBL" id="JAUCMV010000001">
    <property type="protein sequence ID" value="KAK0424355.1"/>
    <property type="molecule type" value="Genomic_DNA"/>
</dbReference>
<reference evidence="3" key="1">
    <citation type="submission" date="2023-06" db="EMBL/GenBank/DDBJ databases">
        <title>Genomic analysis of the entomopathogenic nematode Steinernema hermaphroditum.</title>
        <authorList>
            <person name="Schwarz E.M."/>
            <person name="Heppert J.K."/>
            <person name="Baniya A."/>
            <person name="Schwartz H.T."/>
            <person name="Tan C.-H."/>
            <person name="Antoshechkin I."/>
            <person name="Sternberg P.W."/>
            <person name="Goodrich-Blair H."/>
            <person name="Dillman A.R."/>
        </authorList>
    </citation>
    <scope>NUCLEOTIDE SEQUENCE</scope>
    <source>
        <strain evidence="3">PS9179</strain>
        <tissue evidence="3">Whole animal</tissue>
    </source>
</reference>
<proteinExistence type="predicted"/>
<feature type="signal peptide" evidence="2">
    <location>
        <begin position="1"/>
        <end position="19"/>
    </location>
</feature>
<feature type="chain" id="PRO_5041222639" description="Nematode cuticle collagen N-terminal domain-containing protein" evidence="2">
    <location>
        <begin position="20"/>
        <end position="141"/>
    </location>
</feature>
<sequence>MFRIVFLSTFAAALLSASANSTNAGVAAVEVGTAASIAATVSSSISADLSKKSQLSTTEYDCKKEDQTHFFIALIGLTVLSLIFLVAIVISLVLYVGQIGTKMREAENNLFQVMDAVLRNSIPRSIVNEIALIAEEAQKKK</sequence>
<organism evidence="3 4">
    <name type="scientific">Steinernema hermaphroditum</name>
    <dbReference type="NCBI Taxonomy" id="289476"/>
    <lineage>
        <taxon>Eukaryota</taxon>
        <taxon>Metazoa</taxon>
        <taxon>Ecdysozoa</taxon>
        <taxon>Nematoda</taxon>
        <taxon>Chromadorea</taxon>
        <taxon>Rhabditida</taxon>
        <taxon>Tylenchina</taxon>
        <taxon>Panagrolaimomorpha</taxon>
        <taxon>Strongyloidoidea</taxon>
        <taxon>Steinernematidae</taxon>
        <taxon>Steinernema</taxon>
    </lineage>
</organism>
<dbReference type="Proteomes" id="UP001175271">
    <property type="component" value="Unassembled WGS sequence"/>
</dbReference>
<evidence type="ECO:0000313" key="3">
    <source>
        <dbReference type="EMBL" id="KAK0424355.1"/>
    </source>
</evidence>